<gene>
    <name evidence="2" type="ORF">M9458_004183</name>
</gene>
<feature type="non-terminal residue" evidence="2">
    <location>
        <position position="51"/>
    </location>
</feature>
<sequence length="51" mass="5578">SRGLPKLKESSSHESLLSPGSAVEALDLSMEEDVYIKPLHSSILGQDFCFE</sequence>
<name>A0ABD0RRA6_CIRMR</name>
<dbReference type="EMBL" id="JAMKFB020000002">
    <property type="protein sequence ID" value="KAL0200996.1"/>
    <property type="molecule type" value="Genomic_DNA"/>
</dbReference>
<accession>A0ABD0RRA6</accession>
<evidence type="ECO:0000313" key="3">
    <source>
        <dbReference type="Proteomes" id="UP001529510"/>
    </source>
</evidence>
<reference evidence="2 3" key="1">
    <citation type="submission" date="2024-05" db="EMBL/GenBank/DDBJ databases">
        <title>Genome sequencing and assembly of Indian major carp, Cirrhinus mrigala (Hamilton, 1822).</title>
        <authorList>
            <person name="Mohindra V."/>
            <person name="Chowdhury L.M."/>
            <person name="Lal K."/>
            <person name="Jena J.K."/>
        </authorList>
    </citation>
    <scope>NUCLEOTIDE SEQUENCE [LARGE SCALE GENOMIC DNA]</scope>
    <source>
        <strain evidence="2">CM1030</strain>
        <tissue evidence="2">Blood</tissue>
    </source>
</reference>
<dbReference type="InterPro" id="IPR057606">
    <property type="entry name" value="SynGAP1-like_PH"/>
</dbReference>
<proteinExistence type="predicted"/>
<dbReference type="Proteomes" id="UP001529510">
    <property type="component" value="Unassembled WGS sequence"/>
</dbReference>
<protein>
    <recommendedName>
        <fullName evidence="1">Ras/Rap GTPase-activating protein SynGAP-like PH domain-containing protein</fullName>
    </recommendedName>
</protein>
<evidence type="ECO:0000313" key="2">
    <source>
        <dbReference type="EMBL" id="KAL0200996.1"/>
    </source>
</evidence>
<dbReference type="Pfam" id="PF25321">
    <property type="entry name" value="PH_RASGAP"/>
    <property type="match status" value="1"/>
</dbReference>
<feature type="domain" description="Ras/Rap GTPase-activating protein SynGAP-like PH" evidence="1">
    <location>
        <begin position="1"/>
        <end position="51"/>
    </location>
</feature>
<keyword evidence="3" id="KW-1185">Reference proteome</keyword>
<evidence type="ECO:0000259" key="1">
    <source>
        <dbReference type="Pfam" id="PF25321"/>
    </source>
</evidence>
<feature type="non-terminal residue" evidence="2">
    <location>
        <position position="1"/>
    </location>
</feature>
<comment type="caution">
    <text evidence="2">The sequence shown here is derived from an EMBL/GenBank/DDBJ whole genome shotgun (WGS) entry which is preliminary data.</text>
</comment>
<dbReference type="AlphaFoldDB" id="A0ABD0RRA6"/>
<organism evidence="2 3">
    <name type="scientific">Cirrhinus mrigala</name>
    <name type="common">Mrigala</name>
    <dbReference type="NCBI Taxonomy" id="683832"/>
    <lineage>
        <taxon>Eukaryota</taxon>
        <taxon>Metazoa</taxon>
        <taxon>Chordata</taxon>
        <taxon>Craniata</taxon>
        <taxon>Vertebrata</taxon>
        <taxon>Euteleostomi</taxon>
        <taxon>Actinopterygii</taxon>
        <taxon>Neopterygii</taxon>
        <taxon>Teleostei</taxon>
        <taxon>Ostariophysi</taxon>
        <taxon>Cypriniformes</taxon>
        <taxon>Cyprinidae</taxon>
        <taxon>Labeoninae</taxon>
        <taxon>Labeonini</taxon>
        <taxon>Cirrhinus</taxon>
    </lineage>
</organism>